<evidence type="ECO:0000256" key="2">
    <source>
        <dbReference type="ARBA" id="ARBA00004298"/>
    </source>
</evidence>
<keyword evidence="6" id="KW-0813">Transport</keyword>
<dbReference type="GeneTree" id="ENSGT00390000005052"/>
<evidence type="ECO:0000256" key="13">
    <source>
        <dbReference type="ARBA" id="ARBA00023136"/>
    </source>
</evidence>
<comment type="subcellular location">
    <subcellularLocation>
        <location evidence="2">Mitochondrion inner membrane</location>
        <topology evidence="2">Single-pass membrane protein</topology>
        <orientation evidence="2">Matrix side</orientation>
    </subcellularLocation>
</comment>
<dbReference type="InterPro" id="IPR012575">
    <property type="entry name" value="NDUB1"/>
</dbReference>
<evidence type="ECO:0000313" key="16">
    <source>
        <dbReference type="Ensembl" id="ENSSPAP00000017659.1"/>
    </source>
</evidence>
<comment type="subunit">
    <text evidence="4">Complex I is composed of 45 different subunits.</text>
</comment>
<proteinExistence type="inferred from homology"/>
<dbReference type="GO" id="GO:0005743">
    <property type="term" value="C:mitochondrial inner membrane"/>
    <property type="evidence" value="ECO:0007669"/>
    <property type="project" value="UniProtKB-SubCell"/>
</dbReference>
<dbReference type="Ensembl" id="ENSSPAT00000017933.1">
    <property type="protein sequence ID" value="ENSSPAP00000017659.1"/>
    <property type="gene ID" value="ENSSPAG00000013340.1"/>
</dbReference>
<evidence type="ECO:0000256" key="7">
    <source>
        <dbReference type="ARBA" id="ARBA00022660"/>
    </source>
</evidence>
<accession>A0A3B5AIK3</accession>
<dbReference type="PANTHER" id="PTHR15222:SF2">
    <property type="entry name" value="NADH DEHYDROGENASE [UBIQUINONE] 1 BETA SUBCOMPLEX SUBUNIT 1"/>
    <property type="match status" value="1"/>
</dbReference>
<sequence>MKHFWKHSCLPFHSVDYVHGKVLIPATVQEKAKFIHLQQVAESGLLLNPGHGGTMVNFAAAVREYWTHIFVPMGFVIGWYLDKQQDQKLTAFRNKSFLYKRELKPGEEVTWK</sequence>
<comment type="function">
    <text evidence="1">Accessory subunit of the mitochondrial membrane respiratory chain NADH dehydrogenase (Complex I) that is believed not to be involved in catalysis. Complex I functions in the transfer of electrons from NADH to the respiratory chain. The immediate electron acceptor for the enzyme is believed to be ubiquinone.</text>
</comment>
<evidence type="ECO:0000256" key="10">
    <source>
        <dbReference type="ARBA" id="ARBA00022982"/>
    </source>
</evidence>
<evidence type="ECO:0000256" key="1">
    <source>
        <dbReference type="ARBA" id="ARBA00003335"/>
    </source>
</evidence>
<dbReference type="PANTHER" id="PTHR15222">
    <property type="entry name" value="NADH DEHYDROGENASE [UBIQUINONE] 1 BETA SUBCOMPLEX SUBUNIT 1"/>
    <property type="match status" value="1"/>
</dbReference>
<dbReference type="AlphaFoldDB" id="A0A3B5AIK3"/>
<evidence type="ECO:0000256" key="9">
    <source>
        <dbReference type="ARBA" id="ARBA00022792"/>
    </source>
</evidence>
<evidence type="ECO:0000256" key="3">
    <source>
        <dbReference type="ARBA" id="ARBA00007393"/>
    </source>
</evidence>
<evidence type="ECO:0000256" key="15">
    <source>
        <dbReference type="ARBA" id="ARBA00033364"/>
    </source>
</evidence>
<evidence type="ECO:0000256" key="4">
    <source>
        <dbReference type="ARBA" id="ARBA00011533"/>
    </source>
</evidence>
<protein>
    <recommendedName>
        <fullName evidence="5">NADH dehydrogenase [ubiquinone] 1 beta subcomplex subunit 1</fullName>
    </recommendedName>
    <alternativeName>
        <fullName evidence="15">Complex I-MNLL</fullName>
    </alternativeName>
    <alternativeName>
        <fullName evidence="14">NADH-ubiquinone oxidoreductase MNLL subunit</fullName>
    </alternativeName>
</protein>
<keyword evidence="8" id="KW-0812">Transmembrane</keyword>
<evidence type="ECO:0000256" key="11">
    <source>
        <dbReference type="ARBA" id="ARBA00022989"/>
    </source>
</evidence>
<keyword evidence="13" id="KW-0472">Membrane</keyword>
<evidence type="ECO:0000256" key="12">
    <source>
        <dbReference type="ARBA" id="ARBA00023128"/>
    </source>
</evidence>
<gene>
    <name evidence="16" type="primary">NDUFB1</name>
</gene>
<keyword evidence="10" id="KW-0249">Electron transport</keyword>
<keyword evidence="11" id="KW-1133">Transmembrane helix</keyword>
<dbReference type="STRING" id="144197.ENSSPAP00000017659"/>
<evidence type="ECO:0000256" key="5">
    <source>
        <dbReference type="ARBA" id="ARBA00018678"/>
    </source>
</evidence>
<evidence type="ECO:0000256" key="14">
    <source>
        <dbReference type="ARBA" id="ARBA00030377"/>
    </source>
</evidence>
<reference evidence="16" key="1">
    <citation type="submission" date="2023-09" db="UniProtKB">
        <authorList>
            <consortium name="Ensembl"/>
        </authorList>
    </citation>
    <scope>IDENTIFICATION</scope>
</reference>
<dbReference type="Pfam" id="PF08040">
    <property type="entry name" value="NADH_oxidored"/>
    <property type="match status" value="1"/>
</dbReference>
<keyword evidence="9" id="KW-0999">Mitochondrion inner membrane</keyword>
<keyword evidence="7" id="KW-0679">Respiratory chain</keyword>
<organism evidence="16">
    <name type="scientific">Stegastes partitus</name>
    <name type="common">bicolor damselfish</name>
    <dbReference type="NCBI Taxonomy" id="144197"/>
    <lineage>
        <taxon>Eukaryota</taxon>
        <taxon>Metazoa</taxon>
        <taxon>Chordata</taxon>
        <taxon>Craniata</taxon>
        <taxon>Vertebrata</taxon>
        <taxon>Euteleostomi</taxon>
        <taxon>Actinopterygii</taxon>
        <taxon>Neopterygii</taxon>
        <taxon>Teleostei</taxon>
        <taxon>Neoteleostei</taxon>
        <taxon>Acanthomorphata</taxon>
        <taxon>Ovalentaria</taxon>
        <taxon>Pomacentridae</taxon>
        <taxon>Stegastes</taxon>
    </lineage>
</organism>
<evidence type="ECO:0000256" key="6">
    <source>
        <dbReference type="ARBA" id="ARBA00022448"/>
    </source>
</evidence>
<keyword evidence="12" id="KW-0496">Mitochondrion</keyword>
<name>A0A3B5AIK3_9TELE</name>
<comment type="similarity">
    <text evidence="3">Belongs to the complex I NDUFB1 subunit family.</text>
</comment>
<evidence type="ECO:0000256" key="8">
    <source>
        <dbReference type="ARBA" id="ARBA00022692"/>
    </source>
</evidence>